<dbReference type="STRING" id="796604.A0A2X0MEC1"/>
<dbReference type="AlphaFoldDB" id="A0A2X0MEC1"/>
<organism evidence="2 3">
    <name type="scientific">Microbotryum silenes-dioicae</name>
    <dbReference type="NCBI Taxonomy" id="796604"/>
    <lineage>
        <taxon>Eukaryota</taxon>
        <taxon>Fungi</taxon>
        <taxon>Dikarya</taxon>
        <taxon>Basidiomycota</taxon>
        <taxon>Pucciniomycotina</taxon>
        <taxon>Microbotryomycetes</taxon>
        <taxon>Microbotryales</taxon>
        <taxon>Microbotryaceae</taxon>
        <taxon>Microbotryum</taxon>
    </lineage>
</organism>
<dbReference type="EMBL" id="FQNC01000047">
    <property type="protein sequence ID" value="SGY73162.1"/>
    <property type="molecule type" value="Genomic_DNA"/>
</dbReference>
<dbReference type="InterPro" id="IPR006813">
    <property type="entry name" value="Glyco_trans_17"/>
</dbReference>
<dbReference type="Proteomes" id="UP000249464">
    <property type="component" value="Unassembled WGS sequence"/>
</dbReference>
<name>A0A2X0MEC1_9BASI</name>
<dbReference type="Pfam" id="PF04724">
    <property type="entry name" value="Glyco_transf_17"/>
    <property type="match status" value="1"/>
</dbReference>
<dbReference type="PANTHER" id="PTHR12224:SF0">
    <property type="entry name" value="BETA-1,4-MANNOSYL-GLYCOPROTEIN 4-BETA-N-ACETYLGLUCOSAMINYLTRANSFERASE"/>
    <property type="match status" value="1"/>
</dbReference>
<dbReference type="GO" id="GO:0016020">
    <property type="term" value="C:membrane"/>
    <property type="evidence" value="ECO:0007669"/>
    <property type="project" value="InterPro"/>
</dbReference>
<feature type="transmembrane region" description="Helical" evidence="1">
    <location>
        <begin position="7"/>
        <end position="25"/>
    </location>
</feature>
<keyword evidence="1" id="KW-0472">Membrane</keyword>
<evidence type="ECO:0000313" key="3">
    <source>
        <dbReference type="Proteomes" id="UP000249464"/>
    </source>
</evidence>
<dbReference type="PANTHER" id="PTHR12224">
    <property type="entry name" value="BETA-1,4-MANNOSYL-GLYCOPROTEIN BETA-1,4-N-ACETYLGLUCOSAMINYL-TRANSFERASE"/>
    <property type="match status" value="1"/>
</dbReference>
<proteinExistence type="predicted"/>
<sequence length="402" mass="46646">MNRINRYLLLCTGFFCMFTVYYILLVPRLPRNLISYASRPLWDTDQRPRLHIHSRLLDLPEGADLRSVCREYGWEERLKAVEVWDAIQKRTSILSTELPMLLIRLTELDPIVTKFFIIESAHTFTGIPKPLIMSTALKTNPDFAPFLDKIHYRSIDGRILAEGEDPFTQEIEVRRAMTTFIKEYMPPRIQGEKDSDIAMGPVLLFSDVDELVSRPTAKLLQSCRFPFPLHLGLKDYLYSFEFEAGGIMKGVSSWRAHATHWPDRGEGAAEYYRHGKVSENILADSGWHCSWCFEKIEEFITKAKGQFLVSIVLGTSRGRYSHTDRLGSRPTALLRPERIQKTICDGLDMFAMLPEAYTWREMASKWKLVPSRSIDDDQLPRLLRKKPNKYRWLFPGGCMREE</sequence>
<evidence type="ECO:0000256" key="1">
    <source>
        <dbReference type="SAM" id="Phobius"/>
    </source>
</evidence>
<keyword evidence="1" id="KW-0812">Transmembrane</keyword>
<evidence type="ECO:0000313" key="2">
    <source>
        <dbReference type="EMBL" id="SGY73162.1"/>
    </source>
</evidence>
<keyword evidence="1" id="KW-1133">Transmembrane helix</keyword>
<dbReference type="GO" id="GO:0003830">
    <property type="term" value="F:beta-1,4-mannosylglycoprotein 4-beta-N-acetylglucosaminyltransferase activity"/>
    <property type="evidence" value="ECO:0007669"/>
    <property type="project" value="InterPro"/>
</dbReference>
<accession>A0A2X0MEC1</accession>
<reference evidence="2 3" key="1">
    <citation type="submission" date="2016-11" db="EMBL/GenBank/DDBJ databases">
        <authorList>
            <person name="Jaros S."/>
            <person name="Januszkiewicz K."/>
            <person name="Wedrychowicz H."/>
        </authorList>
    </citation>
    <scope>NUCLEOTIDE SEQUENCE [LARGE SCALE GENOMIC DNA]</scope>
</reference>
<dbReference type="GO" id="GO:0006044">
    <property type="term" value="P:N-acetylglucosamine metabolic process"/>
    <property type="evidence" value="ECO:0007669"/>
    <property type="project" value="TreeGrafter"/>
</dbReference>
<gene>
    <name evidence="2" type="primary">BQ5605_C005g03269</name>
    <name evidence="2" type="ORF">BQ5605_C005G03269</name>
</gene>
<protein>
    <submittedName>
        <fullName evidence="2">BQ5605_C005g03269 protein</fullName>
    </submittedName>
</protein>
<keyword evidence="3" id="KW-1185">Reference proteome</keyword>